<dbReference type="InterPro" id="IPR035969">
    <property type="entry name" value="Rab-GAP_TBC_sf"/>
</dbReference>
<feature type="region of interest" description="Disordered" evidence="1">
    <location>
        <begin position="1"/>
        <end position="91"/>
    </location>
</feature>
<dbReference type="OrthoDB" id="10263206at2759"/>
<organism evidence="3 4">
    <name type="scientific">Seminavis robusta</name>
    <dbReference type="NCBI Taxonomy" id="568900"/>
    <lineage>
        <taxon>Eukaryota</taxon>
        <taxon>Sar</taxon>
        <taxon>Stramenopiles</taxon>
        <taxon>Ochrophyta</taxon>
        <taxon>Bacillariophyta</taxon>
        <taxon>Bacillariophyceae</taxon>
        <taxon>Bacillariophycidae</taxon>
        <taxon>Naviculales</taxon>
        <taxon>Naviculaceae</taxon>
        <taxon>Seminavis</taxon>
    </lineage>
</organism>
<feature type="region of interest" description="Disordered" evidence="1">
    <location>
        <begin position="195"/>
        <end position="323"/>
    </location>
</feature>
<dbReference type="GO" id="GO:0005096">
    <property type="term" value="F:GTPase activator activity"/>
    <property type="evidence" value="ECO:0007669"/>
    <property type="project" value="TreeGrafter"/>
</dbReference>
<dbReference type="Pfam" id="PF00566">
    <property type="entry name" value="RabGAP-TBC"/>
    <property type="match status" value="1"/>
</dbReference>
<feature type="compositionally biased region" description="Basic and acidic residues" evidence="1">
    <location>
        <begin position="207"/>
        <end position="228"/>
    </location>
</feature>
<dbReference type="FunFam" id="1.10.472.80:FF:000048">
    <property type="entry name" value="TBC domain containing protein"/>
    <property type="match status" value="1"/>
</dbReference>
<name>A0A9N8HEP0_9STRA</name>
<dbReference type="InterPro" id="IPR000195">
    <property type="entry name" value="Rab-GAP-TBC_dom"/>
</dbReference>
<evidence type="ECO:0000256" key="1">
    <source>
        <dbReference type="SAM" id="MobiDB-lite"/>
    </source>
</evidence>
<dbReference type="PANTHER" id="PTHR22957:SF27">
    <property type="entry name" value="TBC1 DOMAIN FAMILY MEMBER 13"/>
    <property type="match status" value="1"/>
</dbReference>
<protein>
    <submittedName>
        <fullName evidence="3">TBC1 domain family member 13</fullName>
    </submittedName>
</protein>
<dbReference type="EMBL" id="CAICTM010000482">
    <property type="protein sequence ID" value="CAB9511406.1"/>
    <property type="molecule type" value="Genomic_DNA"/>
</dbReference>
<dbReference type="SUPFAM" id="SSF47923">
    <property type="entry name" value="Ypt/Rab-GAP domain of gyp1p"/>
    <property type="match status" value="2"/>
</dbReference>
<sequence length="756" mass="84839">MTSLDDNGQDAVAPSEDSAATDSSSAPVVVTPPQKIEEEQPAPASDSVDTATTTATTTTTTNPPEILTNTPKPRNLPPRNATSDSLRSGPLPTIEECLFGIPRDITNKTLEDDEDETAQFYVPLNVLRRVASQGIDDDDEKLGGSQRGLAWRLLLGFLPADRREWQKTSDQQRQSYHAFVQSLFCVEERDINGAELRGHHSKRHRNKYDEEARKKERQERREQRRLSKENNSLDGSSSRHEDSLNPRSPVKFLDESNGGFEKENGDMSSSDNLDDGEDNRGGSETEEKTSDNGNDTEEESPRKALPSTREKLSSSDVLHDDPAQWNMSVREQKILERLTNHDAVNQLLVKRNCKTWNNFLENATLLDEIRKDVNRTHPHLYFYLEPDQRLGARRYGALERILFVWAKLNKGVRYVQGMNEIVGTLYYVLANDFNDEWADHAEADTYILFNKIMSETRDIYVSDLDTADTGIVGRIGNMQNLLKLHDPQVKGHLDDMAIDASFYAVRWLTTLLSREFLLPDTIRLWDSMFASTHKENFLRYVCVTMVLRIREQLLLSDFATCLQLLQRYPSCSMDELLESSRALWIYESQITMACVKGGLTLHQSLQAIPPPEKTIMAFGLRGGVALTNREQLEQASANAKEAVKNNVNRARQGLSTAKQGLLGGARRFLQNRRIKRSKSSGASGSDEGFDNEQDEEEQQQFEEGASDGDTPGMPQRGMFRNLSFGGRAASEGTEPVSTSNGEKAPAIPASVSDDLL</sequence>
<keyword evidence="4" id="KW-1185">Reference proteome</keyword>
<evidence type="ECO:0000259" key="2">
    <source>
        <dbReference type="PROSITE" id="PS50086"/>
    </source>
</evidence>
<dbReference type="Proteomes" id="UP001153069">
    <property type="component" value="Unassembled WGS sequence"/>
</dbReference>
<evidence type="ECO:0000313" key="4">
    <source>
        <dbReference type="Proteomes" id="UP001153069"/>
    </source>
</evidence>
<feature type="region of interest" description="Disordered" evidence="1">
    <location>
        <begin position="672"/>
        <end position="756"/>
    </location>
</feature>
<feature type="domain" description="Rab-GAP TBC" evidence="2">
    <location>
        <begin position="141"/>
        <end position="532"/>
    </location>
</feature>
<gene>
    <name evidence="3" type="ORF">SEMRO_483_G152060.1</name>
</gene>
<evidence type="ECO:0000313" key="3">
    <source>
        <dbReference type="EMBL" id="CAB9511406.1"/>
    </source>
</evidence>
<feature type="compositionally biased region" description="Acidic residues" evidence="1">
    <location>
        <begin position="687"/>
        <end position="706"/>
    </location>
</feature>
<dbReference type="GO" id="GO:0006886">
    <property type="term" value="P:intracellular protein transport"/>
    <property type="evidence" value="ECO:0007669"/>
    <property type="project" value="TreeGrafter"/>
</dbReference>
<comment type="caution">
    <text evidence="3">The sequence shown here is derived from an EMBL/GenBank/DDBJ whole genome shotgun (WGS) entry which is preliminary data.</text>
</comment>
<feature type="compositionally biased region" description="Basic and acidic residues" evidence="1">
    <location>
        <begin position="308"/>
        <end position="322"/>
    </location>
</feature>
<dbReference type="Gene3D" id="1.10.8.270">
    <property type="entry name" value="putative rabgap domain of human tbc1 domain family member 14 like domains"/>
    <property type="match status" value="1"/>
</dbReference>
<dbReference type="Gene3D" id="1.10.472.80">
    <property type="entry name" value="Ypt/Rab-GAP domain of gyp1p, domain 3"/>
    <property type="match status" value="1"/>
</dbReference>
<feature type="compositionally biased region" description="Low complexity" evidence="1">
    <location>
        <begin position="50"/>
        <end position="61"/>
    </location>
</feature>
<proteinExistence type="predicted"/>
<feature type="compositionally biased region" description="Low complexity" evidence="1">
    <location>
        <begin position="13"/>
        <end position="33"/>
    </location>
</feature>
<feature type="compositionally biased region" description="Basic and acidic residues" evidence="1">
    <location>
        <begin position="278"/>
        <end position="290"/>
    </location>
</feature>
<dbReference type="PANTHER" id="PTHR22957">
    <property type="entry name" value="TBC1 DOMAIN FAMILY MEMBER GTPASE-ACTIVATING PROTEIN"/>
    <property type="match status" value="1"/>
</dbReference>
<dbReference type="SMART" id="SM00164">
    <property type="entry name" value="TBC"/>
    <property type="match status" value="1"/>
</dbReference>
<dbReference type="PROSITE" id="PS50086">
    <property type="entry name" value="TBC_RABGAP"/>
    <property type="match status" value="1"/>
</dbReference>
<dbReference type="AlphaFoldDB" id="A0A9N8HEP0"/>
<accession>A0A9N8HEP0</accession>
<reference evidence="3" key="1">
    <citation type="submission" date="2020-06" db="EMBL/GenBank/DDBJ databases">
        <authorList>
            <consortium name="Plant Systems Biology data submission"/>
        </authorList>
    </citation>
    <scope>NUCLEOTIDE SEQUENCE</scope>
    <source>
        <strain evidence="3">D6</strain>
    </source>
</reference>